<comment type="caution">
    <text evidence="13">The sequence shown here is derived from an EMBL/GenBank/DDBJ whole genome shotgun (WGS) entry which is preliminary data.</text>
</comment>
<feature type="transmembrane region" description="Helical" evidence="12">
    <location>
        <begin position="274"/>
        <end position="294"/>
    </location>
</feature>
<keyword evidence="4" id="KW-0479">Metal-binding</keyword>
<evidence type="ECO:0000313" key="14">
    <source>
        <dbReference type="Proteomes" id="UP000320338"/>
    </source>
</evidence>
<dbReference type="InterPro" id="IPR003780">
    <property type="entry name" value="COX15/CtaA_fam"/>
</dbReference>
<keyword evidence="8" id="KW-0350">Heme biosynthesis</keyword>
<dbReference type="PANTHER" id="PTHR35457:SF1">
    <property type="entry name" value="HEME A SYNTHASE"/>
    <property type="match status" value="1"/>
</dbReference>
<keyword evidence="6" id="KW-0560">Oxidoreductase</keyword>
<evidence type="ECO:0000256" key="1">
    <source>
        <dbReference type="ARBA" id="ARBA00004141"/>
    </source>
</evidence>
<evidence type="ECO:0000256" key="6">
    <source>
        <dbReference type="ARBA" id="ARBA00023002"/>
    </source>
</evidence>
<keyword evidence="5 12" id="KW-1133">Transmembrane helix</keyword>
<feature type="transmembrane region" description="Helical" evidence="12">
    <location>
        <begin position="129"/>
        <end position="153"/>
    </location>
</feature>
<reference evidence="13 14" key="1">
    <citation type="submission" date="2019-06" db="EMBL/GenBank/DDBJ databases">
        <title>Whole genome shotgun sequence of Pseudonocardia hydrocarbonoxydans NBRC 14498.</title>
        <authorList>
            <person name="Hosoyama A."/>
            <person name="Uohara A."/>
            <person name="Ohji S."/>
            <person name="Ichikawa N."/>
        </authorList>
    </citation>
    <scope>NUCLEOTIDE SEQUENCE [LARGE SCALE GENOMIC DNA]</scope>
    <source>
        <strain evidence="13 14">NBRC 14498</strain>
    </source>
</reference>
<comment type="pathway">
    <text evidence="11">Porphyrin-containing compound metabolism.</text>
</comment>
<feature type="transmembrane region" description="Helical" evidence="12">
    <location>
        <begin position="250"/>
        <end position="268"/>
    </location>
</feature>
<gene>
    <name evidence="13" type="ORF">PHY01_02020</name>
</gene>
<dbReference type="RefSeq" id="WP_246085596.1">
    <property type="nucleotide sequence ID" value="NZ_BAAARZ010000017.1"/>
</dbReference>
<evidence type="ECO:0000256" key="7">
    <source>
        <dbReference type="ARBA" id="ARBA00023004"/>
    </source>
</evidence>
<evidence type="ECO:0000313" key="13">
    <source>
        <dbReference type="EMBL" id="GEC17919.1"/>
    </source>
</evidence>
<dbReference type="GO" id="GO:0046872">
    <property type="term" value="F:metal ion binding"/>
    <property type="evidence" value="ECO:0007669"/>
    <property type="project" value="UniProtKB-KW"/>
</dbReference>
<dbReference type="GO" id="GO:0016020">
    <property type="term" value="C:membrane"/>
    <property type="evidence" value="ECO:0007669"/>
    <property type="project" value="UniProtKB-SubCell"/>
</dbReference>
<keyword evidence="3 12" id="KW-0812">Transmembrane</keyword>
<feature type="transmembrane region" description="Helical" evidence="12">
    <location>
        <begin position="173"/>
        <end position="194"/>
    </location>
</feature>
<evidence type="ECO:0000256" key="12">
    <source>
        <dbReference type="SAM" id="Phobius"/>
    </source>
</evidence>
<dbReference type="PANTHER" id="PTHR35457">
    <property type="entry name" value="HEME A SYNTHASE"/>
    <property type="match status" value="1"/>
</dbReference>
<keyword evidence="14" id="KW-1185">Reference proteome</keyword>
<organism evidence="13 14">
    <name type="scientific">Pseudonocardia hydrocarbonoxydans</name>
    <dbReference type="NCBI Taxonomy" id="76726"/>
    <lineage>
        <taxon>Bacteria</taxon>
        <taxon>Bacillati</taxon>
        <taxon>Actinomycetota</taxon>
        <taxon>Actinomycetes</taxon>
        <taxon>Pseudonocardiales</taxon>
        <taxon>Pseudonocardiaceae</taxon>
        <taxon>Pseudonocardia</taxon>
    </lineage>
</organism>
<dbReference type="Pfam" id="PF02628">
    <property type="entry name" value="COX15-CtaA"/>
    <property type="match status" value="1"/>
</dbReference>
<dbReference type="Proteomes" id="UP000320338">
    <property type="component" value="Unassembled WGS sequence"/>
</dbReference>
<feature type="transmembrane region" description="Helical" evidence="12">
    <location>
        <begin position="214"/>
        <end position="238"/>
    </location>
</feature>
<feature type="transmembrane region" description="Helical" evidence="12">
    <location>
        <begin position="77"/>
        <end position="96"/>
    </location>
</feature>
<protein>
    <submittedName>
        <fullName evidence="13">Cytochrome-c oxidase</fullName>
    </submittedName>
</protein>
<evidence type="ECO:0000256" key="10">
    <source>
        <dbReference type="ARBA" id="ARBA00023157"/>
    </source>
</evidence>
<evidence type="ECO:0000256" key="4">
    <source>
        <dbReference type="ARBA" id="ARBA00022723"/>
    </source>
</evidence>
<sequence length="316" mass="32136">MSLLDRLPVTSATTLRRLAVANLVAQVGIMVTGVTVRVTGSGLGCPGWPECFPGSMVPVSNADVAPLHQWVEFGNRLLTFVLVLVAGLVLLAALGTRPRRRRLTLLAAVMPAGIVAQAVIGGVTVLTDLAWGGVALHFMVSAGLVWLSAALVLATGEGDGPARLLVPRPIRTLVGVASVLLAAVLVAGTLVTAAGPHAGDAETPRLGLGVEPMAQLHAELLFGYLGLLVGLGFALHAVAAPAALVRRFRVLVAVVLAQGVLGGVQYAVGVPEVLVVLHVLGAGLVTAAAATLWFGTVARTGAPVDTRDARPALTGP</sequence>
<dbReference type="InterPro" id="IPR050450">
    <property type="entry name" value="COX15/CtaA_HemeA_synthase"/>
</dbReference>
<feature type="transmembrane region" description="Helical" evidence="12">
    <location>
        <begin position="103"/>
        <end position="123"/>
    </location>
</feature>
<evidence type="ECO:0000256" key="2">
    <source>
        <dbReference type="ARBA" id="ARBA00022475"/>
    </source>
</evidence>
<accession>A0A4Y3WJ43</accession>
<keyword evidence="2" id="KW-1003">Cell membrane</keyword>
<evidence type="ECO:0000256" key="11">
    <source>
        <dbReference type="ARBA" id="ARBA00023444"/>
    </source>
</evidence>
<keyword evidence="10" id="KW-1015">Disulfide bond</keyword>
<keyword evidence="9 12" id="KW-0472">Membrane</keyword>
<keyword evidence="7" id="KW-0408">Iron</keyword>
<evidence type="ECO:0000256" key="3">
    <source>
        <dbReference type="ARBA" id="ARBA00022692"/>
    </source>
</evidence>
<dbReference type="GO" id="GO:0006784">
    <property type="term" value="P:heme A biosynthetic process"/>
    <property type="evidence" value="ECO:0007669"/>
    <property type="project" value="InterPro"/>
</dbReference>
<evidence type="ECO:0000256" key="9">
    <source>
        <dbReference type="ARBA" id="ARBA00023136"/>
    </source>
</evidence>
<name>A0A4Y3WJ43_9PSEU</name>
<evidence type="ECO:0000256" key="8">
    <source>
        <dbReference type="ARBA" id="ARBA00023133"/>
    </source>
</evidence>
<proteinExistence type="predicted"/>
<evidence type="ECO:0000256" key="5">
    <source>
        <dbReference type="ARBA" id="ARBA00022989"/>
    </source>
</evidence>
<dbReference type="AlphaFoldDB" id="A0A4Y3WJ43"/>
<dbReference type="EMBL" id="BJNG01000001">
    <property type="protein sequence ID" value="GEC17919.1"/>
    <property type="molecule type" value="Genomic_DNA"/>
</dbReference>
<comment type="subcellular location">
    <subcellularLocation>
        <location evidence="1">Membrane</location>
        <topology evidence="1">Multi-pass membrane protein</topology>
    </subcellularLocation>
</comment>
<dbReference type="GO" id="GO:0016491">
    <property type="term" value="F:oxidoreductase activity"/>
    <property type="evidence" value="ECO:0007669"/>
    <property type="project" value="UniProtKB-KW"/>
</dbReference>